<dbReference type="AlphaFoldDB" id="A0A0A9DGB0"/>
<reference evidence="2" key="2">
    <citation type="journal article" date="2015" name="Data Brief">
        <title>Shoot transcriptome of the giant reed, Arundo donax.</title>
        <authorList>
            <person name="Barrero R.A."/>
            <person name="Guerrero F.D."/>
            <person name="Moolhuijzen P."/>
            <person name="Goolsby J.A."/>
            <person name="Tidwell J."/>
            <person name="Bellgard S.E."/>
            <person name="Bellgard M.I."/>
        </authorList>
    </citation>
    <scope>NUCLEOTIDE SEQUENCE</scope>
    <source>
        <tissue evidence="2">Shoot tissue taken approximately 20 cm above the soil surface</tissue>
    </source>
</reference>
<organism evidence="2">
    <name type="scientific">Arundo donax</name>
    <name type="common">Giant reed</name>
    <name type="synonym">Donax arundinaceus</name>
    <dbReference type="NCBI Taxonomy" id="35708"/>
    <lineage>
        <taxon>Eukaryota</taxon>
        <taxon>Viridiplantae</taxon>
        <taxon>Streptophyta</taxon>
        <taxon>Embryophyta</taxon>
        <taxon>Tracheophyta</taxon>
        <taxon>Spermatophyta</taxon>
        <taxon>Magnoliopsida</taxon>
        <taxon>Liliopsida</taxon>
        <taxon>Poales</taxon>
        <taxon>Poaceae</taxon>
        <taxon>PACMAD clade</taxon>
        <taxon>Arundinoideae</taxon>
        <taxon>Arundineae</taxon>
        <taxon>Arundo</taxon>
    </lineage>
</organism>
<accession>A0A0A9DGB0</accession>
<reference evidence="2" key="1">
    <citation type="submission" date="2014-09" db="EMBL/GenBank/DDBJ databases">
        <authorList>
            <person name="Magalhaes I.L.F."/>
            <person name="Oliveira U."/>
            <person name="Santos F.R."/>
            <person name="Vidigal T.H.D.A."/>
            <person name="Brescovit A.D."/>
            <person name="Santos A.J."/>
        </authorList>
    </citation>
    <scope>NUCLEOTIDE SEQUENCE</scope>
    <source>
        <tissue evidence="2">Shoot tissue taken approximately 20 cm above the soil surface</tissue>
    </source>
</reference>
<dbReference type="EMBL" id="GBRH01213250">
    <property type="protein sequence ID" value="JAD84645.1"/>
    <property type="molecule type" value="Transcribed_RNA"/>
</dbReference>
<evidence type="ECO:0000313" key="2">
    <source>
        <dbReference type="EMBL" id="JAD84645.1"/>
    </source>
</evidence>
<keyword evidence="1" id="KW-0472">Membrane</keyword>
<feature type="transmembrane region" description="Helical" evidence="1">
    <location>
        <begin position="92"/>
        <end position="113"/>
    </location>
</feature>
<evidence type="ECO:0000256" key="1">
    <source>
        <dbReference type="SAM" id="Phobius"/>
    </source>
</evidence>
<proteinExistence type="predicted"/>
<protein>
    <submittedName>
        <fullName evidence="2">Uncharacterized protein</fullName>
    </submittedName>
</protein>
<sequence>MFLYAASRPRVNFSPSQTGDFIISSRRLILSSCKAVTSDAKSNAKLTYSSSVLATNLPNPARKAAICQYATPYGCKSHSRGGETAWFDSQNILLVAQINIIYIQVFMFIYTILQQIINMKRGRGKVNLRCRSYI</sequence>
<name>A0A0A9DGB0_ARUDO</name>
<keyword evidence="1" id="KW-1133">Transmembrane helix</keyword>
<keyword evidence="1" id="KW-0812">Transmembrane</keyword>